<evidence type="ECO:0000313" key="2">
    <source>
        <dbReference type="EMBL" id="CAB5208407.1"/>
    </source>
</evidence>
<sequence>MIEGLEHTGDTHKCNVCSCEFTDAEGGTLGYFGMIPVAFCPTCYSCMHDMIEQDIAQTEGWDD</sequence>
<protein>
    <submittedName>
        <fullName evidence="1">Uncharacterized protein</fullName>
    </submittedName>
</protein>
<accession>A0A6J5KWU8</accession>
<dbReference type="EMBL" id="LR796187">
    <property type="protein sequence ID" value="CAB4125536.1"/>
    <property type="molecule type" value="Genomic_DNA"/>
</dbReference>
<proteinExistence type="predicted"/>
<dbReference type="EMBL" id="LR798231">
    <property type="protein sequence ID" value="CAB5208407.1"/>
    <property type="molecule type" value="Genomic_DNA"/>
</dbReference>
<reference evidence="1" key="1">
    <citation type="submission" date="2020-04" db="EMBL/GenBank/DDBJ databases">
        <authorList>
            <person name="Chiriac C."/>
            <person name="Salcher M."/>
            <person name="Ghai R."/>
            <person name="Kavagutti S V."/>
        </authorList>
    </citation>
    <scope>NUCLEOTIDE SEQUENCE</scope>
</reference>
<name>A0A6J5KWU8_9CAUD</name>
<evidence type="ECO:0000313" key="1">
    <source>
        <dbReference type="EMBL" id="CAB4125536.1"/>
    </source>
</evidence>
<gene>
    <name evidence="2" type="ORF">UFOVP181_13</name>
    <name evidence="1" type="ORF">UFOVP57_150</name>
</gene>
<organism evidence="1">
    <name type="scientific">uncultured Caudovirales phage</name>
    <dbReference type="NCBI Taxonomy" id="2100421"/>
    <lineage>
        <taxon>Viruses</taxon>
        <taxon>Duplodnaviria</taxon>
        <taxon>Heunggongvirae</taxon>
        <taxon>Uroviricota</taxon>
        <taxon>Caudoviricetes</taxon>
        <taxon>Peduoviridae</taxon>
        <taxon>Maltschvirus</taxon>
        <taxon>Maltschvirus maltsch</taxon>
    </lineage>
</organism>